<evidence type="ECO:0008006" key="4">
    <source>
        <dbReference type="Google" id="ProtNLM"/>
    </source>
</evidence>
<evidence type="ECO:0000313" key="2">
    <source>
        <dbReference type="EMBL" id="MDD0814524.1"/>
    </source>
</evidence>
<evidence type="ECO:0000256" key="1">
    <source>
        <dbReference type="SAM" id="Phobius"/>
    </source>
</evidence>
<accession>A0ABT5MD62</accession>
<sequence>MSPLPLSTPSPTPLSAAQDELSLSWRSWWLDLVQALGIAVLLVSSLVLIVGFLLLPVVPA</sequence>
<comment type="caution">
    <text evidence="2">The sequence shown here is derived from an EMBL/GenBank/DDBJ whole genome shotgun (WGS) entry which is preliminary data.</text>
</comment>
<keyword evidence="3" id="KW-1185">Reference proteome</keyword>
<dbReference type="Proteomes" id="UP001528672">
    <property type="component" value="Unassembled WGS sequence"/>
</dbReference>
<keyword evidence="1" id="KW-1133">Transmembrane helix</keyword>
<feature type="transmembrane region" description="Helical" evidence="1">
    <location>
        <begin position="32"/>
        <end position="55"/>
    </location>
</feature>
<evidence type="ECO:0000313" key="3">
    <source>
        <dbReference type="Proteomes" id="UP001528672"/>
    </source>
</evidence>
<dbReference type="EMBL" id="JAQSIO010000002">
    <property type="protein sequence ID" value="MDD0814524.1"/>
    <property type="molecule type" value="Genomic_DNA"/>
</dbReference>
<proteinExistence type="predicted"/>
<gene>
    <name evidence="2" type="ORF">PSQ39_07780</name>
</gene>
<reference evidence="2 3" key="1">
    <citation type="submission" date="2023-02" db="EMBL/GenBank/DDBJ databases">
        <title>Bacterial whole genome sequence for Curvibacter sp. HBC28.</title>
        <authorList>
            <person name="Le V."/>
            <person name="Ko S.-R."/>
            <person name="Ahn C.-Y."/>
            <person name="Oh H.-M."/>
        </authorList>
    </citation>
    <scope>NUCLEOTIDE SEQUENCE [LARGE SCALE GENOMIC DNA]</scope>
    <source>
        <strain evidence="2 3">HBC28</strain>
    </source>
</reference>
<keyword evidence="1" id="KW-0812">Transmembrane</keyword>
<dbReference type="RefSeq" id="WP_273926137.1">
    <property type="nucleotide sequence ID" value="NZ_JAQSIO010000002.1"/>
</dbReference>
<organism evidence="2 3">
    <name type="scientific">Curvibacter microcysteis</name>
    <dbReference type="NCBI Taxonomy" id="3026419"/>
    <lineage>
        <taxon>Bacteria</taxon>
        <taxon>Pseudomonadati</taxon>
        <taxon>Pseudomonadota</taxon>
        <taxon>Betaproteobacteria</taxon>
        <taxon>Burkholderiales</taxon>
        <taxon>Comamonadaceae</taxon>
        <taxon>Curvibacter</taxon>
    </lineage>
</organism>
<protein>
    <recommendedName>
        <fullName evidence="4">ABC transporter permease</fullName>
    </recommendedName>
</protein>
<name>A0ABT5MD62_9BURK</name>
<keyword evidence="1" id="KW-0472">Membrane</keyword>